<organism evidence="7 8">
    <name type="scientific">Actinobacillus porcitonsillarum</name>
    <dbReference type="NCBI Taxonomy" id="189834"/>
    <lineage>
        <taxon>Bacteria</taxon>
        <taxon>Pseudomonadati</taxon>
        <taxon>Pseudomonadota</taxon>
        <taxon>Gammaproteobacteria</taxon>
        <taxon>Pasteurellales</taxon>
        <taxon>Pasteurellaceae</taxon>
        <taxon>Actinobacillus</taxon>
    </lineage>
</organism>
<dbReference type="InterPro" id="IPR050090">
    <property type="entry name" value="Tyrosine_recombinase_XerCD"/>
</dbReference>
<dbReference type="KEGG" id="apor:DDU33_07755"/>
<dbReference type="PROSITE" id="PS51900">
    <property type="entry name" value="CB"/>
    <property type="match status" value="1"/>
</dbReference>
<dbReference type="CDD" id="cd00796">
    <property type="entry name" value="INT_Rci_Hp1_C"/>
    <property type="match status" value="1"/>
</dbReference>
<dbReference type="SUPFAM" id="SSF56349">
    <property type="entry name" value="DNA breaking-rejoining enzymes"/>
    <property type="match status" value="1"/>
</dbReference>
<name>A0A2U8FK78_9PAST</name>
<dbReference type="AlphaFoldDB" id="A0A2U8FK78"/>
<feature type="domain" description="Tyr recombinase" evidence="5">
    <location>
        <begin position="167"/>
        <end position="328"/>
    </location>
</feature>
<evidence type="ECO:0000313" key="7">
    <source>
        <dbReference type="EMBL" id="AWI51385.1"/>
    </source>
</evidence>
<dbReference type="PANTHER" id="PTHR30349:SF93">
    <property type="entry name" value="FELS-2 PROPHAGE PROTEIN"/>
    <property type="match status" value="1"/>
</dbReference>
<dbReference type="InterPro" id="IPR002104">
    <property type="entry name" value="Integrase_catalytic"/>
</dbReference>
<dbReference type="Gene3D" id="1.10.443.10">
    <property type="entry name" value="Intergrase catalytic core"/>
    <property type="match status" value="1"/>
</dbReference>
<evidence type="ECO:0000256" key="2">
    <source>
        <dbReference type="ARBA" id="ARBA00023125"/>
    </source>
</evidence>
<evidence type="ECO:0000259" key="5">
    <source>
        <dbReference type="PROSITE" id="PS51898"/>
    </source>
</evidence>
<evidence type="ECO:0000256" key="4">
    <source>
        <dbReference type="PROSITE-ProRule" id="PRU01248"/>
    </source>
</evidence>
<dbReference type="InterPro" id="IPR057084">
    <property type="entry name" value="Int_N"/>
</dbReference>
<dbReference type="GO" id="GO:0003677">
    <property type="term" value="F:DNA binding"/>
    <property type="evidence" value="ECO:0007669"/>
    <property type="project" value="UniProtKB-UniRule"/>
</dbReference>
<keyword evidence="8" id="KW-1185">Reference proteome</keyword>
<dbReference type="GO" id="GO:0006310">
    <property type="term" value="P:DNA recombination"/>
    <property type="evidence" value="ECO:0007669"/>
    <property type="project" value="UniProtKB-KW"/>
</dbReference>
<proteinExistence type="predicted"/>
<dbReference type="InterPro" id="IPR044068">
    <property type="entry name" value="CB"/>
</dbReference>
<gene>
    <name evidence="7" type="ORF">DDU33_07755</name>
</gene>
<dbReference type="EMBL" id="CP029206">
    <property type="protein sequence ID" value="AWI51385.1"/>
    <property type="molecule type" value="Genomic_DNA"/>
</dbReference>
<dbReference type="Proteomes" id="UP000244920">
    <property type="component" value="Chromosome"/>
</dbReference>
<reference evidence="8" key="1">
    <citation type="submission" date="2018-05" db="EMBL/GenBank/DDBJ databases">
        <title>Complete genome sequence of Actinobacillus porcitonsillarum reference strain 9953L55 (CCUG 46996).</title>
        <authorList>
            <person name="Dona V."/>
            <person name="Perreten V."/>
        </authorList>
    </citation>
    <scope>NUCLEOTIDE SEQUENCE [LARGE SCALE GENOMIC DNA]</scope>
    <source>
        <strain evidence="8">9953L55</strain>
    </source>
</reference>
<dbReference type="InterPro" id="IPR013762">
    <property type="entry name" value="Integrase-like_cat_sf"/>
</dbReference>
<accession>A0A2U8FK78</accession>
<dbReference type="GO" id="GO:0015074">
    <property type="term" value="P:DNA integration"/>
    <property type="evidence" value="ECO:0007669"/>
    <property type="project" value="UniProtKB-KW"/>
</dbReference>
<dbReference type="Pfam" id="PF00589">
    <property type="entry name" value="Phage_integrase"/>
    <property type="match status" value="1"/>
</dbReference>
<protein>
    <submittedName>
        <fullName evidence="7">Integrase</fullName>
    </submittedName>
</protein>
<evidence type="ECO:0000259" key="6">
    <source>
        <dbReference type="PROSITE" id="PS51900"/>
    </source>
</evidence>
<keyword evidence="1" id="KW-0229">DNA integration</keyword>
<sequence>MSVRKDNTKNGKWLAEFYKDGKRIRRWFDTKGEASRFFNAAKNPLANIEITSTRKRFRPLLELVNDWYELHGRGITSGDHVFNSLKRIANDLGNPNENQVTPLLLAEYRSNRLAGKIGRIQGVAAKPKSINTDLAHLRAMFNTLANLGKFSGDNPVSALTKLKESESEIFFLRSEQITPLLKEIDSLDYDSGVMARICLATGARWGEVENLHSSQIVPYKLTFTNTKSKKNRSVPISKSLFEMIPKRTGKIFNPPYIIRSNLHKVIMGSGIKLPKGRATHIFRHTFASHFMMNGGNILVLKDILGHSDIQMTMRYAHFAPSHLETAVTLNPLENLK</sequence>
<keyword evidence="2 4" id="KW-0238">DNA-binding</keyword>
<dbReference type="Pfam" id="PF24624">
    <property type="entry name" value="Int_N"/>
    <property type="match status" value="1"/>
</dbReference>
<dbReference type="PANTHER" id="PTHR30349">
    <property type="entry name" value="PHAGE INTEGRASE-RELATED"/>
    <property type="match status" value="1"/>
</dbReference>
<dbReference type="PROSITE" id="PS51898">
    <property type="entry name" value="TYR_RECOMBINASE"/>
    <property type="match status" value="1"/>
</dbReference>
<feature type="domain" description="Core-binding (CB)" evidence="6">
    <location>
        <begin position="58"/>
        <end position="145"/>
    </location>
</feature>
<evidence type="ECO:0000313" key="8">
    <source>
        <dbReference type="Proteomes" id="UP000244920"/>
    </source>
</evidence>
<keyword evidence="3" id="KW-0233">DNA recombination</keyword>
<evidence type="ECO:0000256" key="1">
    <source>
        <dbReference type="ARBA" id="ARBA00022908"/>
    </source>
</evidence>
<dbReference type="InterPro" id="IPR011010">
    <property type="entry name" value="DNA_brk_join_enz"/>
</dbReference>
<dbReference type="RefSeq" id="WP_108924226.1">
    <property type="nucleotide sequence ID" value="NZ_CP029206.1"/>
</dbReference>
<evidence type="ECO:0000256" key="3">
    <source>
        <dbReference type="ARBA" id="ARBA00023172"/>
    </source>
</evidence>